<dbReference type="PANTHER" id="PTHR42939:SF1">
    <property type="entry name" value="ABC TRANSPORTER ATP-BINDING PROTEIN ALBC-RELATED"/>
    <property type="match status" value="1"/>
</dbReference>
<dbReference type="GO" id="GO:0016887">
    <property type="term" value="F:ATP hydrolysis activity"/>
    <property type="evidence" value="ECO:0007669"/>
    <property type="project" value="InterPro"/>
</dbReference>
<dbReference type="Gene3D" id="3.40.50.300">
    <property type="entry name" value="P-loop containing nucleotide triphosphate hydrolases"/>
    <property type="match status" value="1"/>
</dbReference>
<sequence>MTYITLNHVSKTLKGTPLLQDISVSINKGDIVALEGINGSGKTLIIRAILGLIKTSGEIKVDGKPVHIGEKYPVKAGILIENPSLIEEFTALTNLELLADLQDNVTQEDIISLLKEFNLPFQGKQKVKKFSLGMKQKLGIAQALIGNSELIILDEPTNALDQTSIQNLIRYIKKLNQELNITFIIASHDLPFIEALATKHFIVKEGTVSEK</sequence>
<feature type="domain" description="ABC transporter" evidence="4">
    <location>
        <begin position="4"/>
        <end position="211"/>
    </location>
</feature>
<dbReference type="SUPFAM" id="SSF52540">
    <property type="entry name" value="P-loop containing nucleoside triphosphate hydrolases"/>
    <property type="match status" value="1"/>
</dbReference>
<reference evidence="6" key="1">
    <citation type="submission" date="2015-04" db="EMBL/GenBank/DDBJ databases">
        <authorList>
            <person name="Schardt J."/>
            <person name="Mueller-Herbst S."/>
            <person name="Scherer S."/>
            <person name="Huptas C."/>
        </authorList>
    </citation>
    <scope>NUCLEOTIDE SEQUENCE [LARGE SCALE GENOMIC DNA]</scope>
    <source>
        <strain evidence="6">Kiel-L1</strain>
    </source>
</reference>
<organism evidence="5 6">
    <name type="scientific">Listeria kieliensis</name>
    <dbReference type="NCBI Taxonomy" id="1621700"/>
    <lineage>
        <taxon>Bacteria</taxon>
        <taxon>Bacillati</taxon>
        <taxon>Bacillota</taxon>
        <taxon>Bacilli</taxon>
        <taxon>Bacillales</taxon>
        <taxon>Listeriaceae</taxon>
        <taxon>Listeria</taxon>
    </lineage>
</organism>
<dbReference type="GO" id="GO:0005524">
    <property type="term" value="F:ATP binding"/>
    <property type="evidence" value="ECO:0007669"/>
    <property type="project" value="UniProtKB-KW"/>
</dbReference>
<dbReference type="InterPro" id="IPR027417">
    <property type="entry name" value="P-loop_NTPase"/>
</dbReference>
<keyword evidence="6" id="KW-1185">Reference proteome</keyword>
<dbReference type="InterPro" id="IPR003593">
    <property type="entry name" value="AAA+_ATPase"/>
</dbReference>
<gene>
    <name evidence="5" type="ORF">UR08_10975</name>
</gene>
<dbReference type="InterPro" id="IPR017871">
    <property type="entry name" value="ABC_transporter-like_CS"/>
</dbReference>
<comment type="caution">
    <text evidence="5">The sequence shown here is derived from an EMBL/GenBank/DDBJ whole genome shotgun (WGS) entry which is preliminary data.</text>
</comment>
<evidence type="ECO:0000256" key="2">
    <source>
        <dbReference type="ARBA" id="ARBA00022741"/>
    </source>
</evidence>
<dbReference type="RefSeq" id="WP_115753683.1">
    <property type="nucleotide sequence ID" value="NZ_LARY01000002.1"/>
</dbReference>
<keyword evidence="2" id="KW-0547">Nucleotide-binding</keyword>
<dbReference type="PROSITE" id="PS50893">
    <property type="entry name" value="ABC_TRANSPORTER_2"/>
    <property type="match status" value="1"/>
</dbReference>
<dbReference type="PROSITE" id="PS00211">
    <property type="entry name" value="ABC_TRANSPORTER_1"/>
    <property type="match status" value="1"/>
</dbReference>
<accession>A0A3D8TRD5</accession>
<evidence type="ECO:0000256" key="3">
    <source>
        <dbReference type="ARBA" id="ARBA00022840"/>
    </source>
</evidence>
<evidence type="ECO:0000313" key="6">
    <source>
        <dbReference type="Proteomes" id="UP000257055"/>
    </source>
</evidence>
<dbReference type="EMBL" id="LARY01000002">
    <property type="protein sequence ID" value="RDX01418.1"/>
    <property type="molecule type" value="Genomic_DNA"/>
</dbReference>
<proteinExistence type="predicted"/>
<dbReference type="InterPro" id="IPR003439">
    <property type="entry name" value="ABC_transporter-like_ATP-bd"/>
</dbReference>
<name>A0A3D8TRD5_9LIST</name>
<evidence type="ECO:0000259" key="4">
    <source>
        <dbReference type="PROSITE" id="PS50893"/>
    </source>
</evidence>
<dbReference type="SMART" id="SM00382">
    <property type="entry name" value="AAA"/>
    <property type="match status" value="1"/>
</dbReference>
<dbReference type="Pfam" id="PF00005">
    <property type="entry name" value="ABC_tran"/>
    <property type="match status" value="1"/>
</dbReference>
<dbReference type="AlphaFoldDB" id="A0A3D8TRD5"/>
<dbReference type="InterPro" id="IPR051782">
    <property type="entry name" value="ABC_Transporter_VariousFunc"/>
</dbReference>
<dbReference type="PANTHER" id="PTHR42939">
    <property type="entry name" value="ABC TRANSPORTER ATP-BINDING PROTEIN ALBC-RELATED"/>
    <property type="match status" value="1"/>
</dbReference>
<dbReference type="Proteomes" id="UP000257055">
    <property type="component" value="Unassembled WGS sequence"/>
</dbReference>
<keyword evidence="1" id="KW-0813">Transport</keyword>
<protein>
    <recommendedName>
        <fullName evidence="4">ABC transporter domain-containing protein</fullName>
    </recommendedName>
</protein>
<keyword evidence="3" id="KW-0067">ATP-binding</keyword>
<evidence type="ECO:0000256" key="1">
    <source>
        <dbReference type="ARBA" id="ARBA00022448"/>
    </source>
</evidence>
<evidence type="ECO:0000313" key="5">
    <source>
        <dbReference type="EMBL" id="RDX01418.1"/>
    </source>
</evidence>